<keyword evidence="4" id="KW-0813">Transport</keyword>
<keyword evidence="15" id="KW-0539">Nucleus</keyword>
<keyword evidence="5" id="KW-0479">Metal-binding</keyword>
<gene>
    <name evidence="23" type="ORF">CUNI_LOCUS3299</name>
</gene>
<evidence type="ECO:0000256" key="4">
    <source>
        <dbReference type="ARBA" id="ARBA00022448"/>
    </source>
</evidence>
<dbReference type="GO" id="GO:0051028">
    <property type="term" value="P:mRNA transport"/>
    <property type="evidence" value="ECO:0007669"/>
    <property type="project" value="UniProtKB-KW"/>
</dbReference>
<accession>A0A8S3YR39</accession>
<feature type="domain" description="RanBP2-type" evidence="22">
    <location>
        <begin position="697"/>
        <end position="726"/>
    </location>
</feature>
<evidence type="ECO:0000256" key="3">
    <source>
        <dbReference type="ARBA" id="ARBA00004567"/>
    </source>
</evidence>
<evidence type="ECO:0000256" key="19">
    <source>
        <dbReference type="ARBA" id="ARBA00079437"/>
    </source>
</evidence>
<dbReference type="EMBL" id="CAJHNH020000447">
    <property type="protein sequence ID" value="CAG5117741.1"/>
    <property type="molecule type" value="Genomic_DNA"/>
</dbReference>
<feature type="region of interest" description="Disordered" evidence="21">
    <location>
        <begin position="1219"/>
        <end position="1246"/>
    </location>
</feature>
<dbReference type="GO" id="GO:0008270">
    <property type="term" value="F:zinc ion binding"/>
    <property type="evidence" value="ECO:0007669"/>
    <property type="project" value="UniProtKB-KW"/>
</dbReference>
<dbReference type="PROSITE" id="PS50199">
    <property type="entry name" value="ZF_RANBP2_2"/>
    <property type="match status" value="2"/>
</dbReference>
<keyword evidence="14" id="KW-0472">Membrane</keyword>
<evidence type="ECO:0000256" key="15">
    <source>
        <dbReference type="ARBA" id="ARBA00023242"/>
    </source>
</evidence>
<evidence type="ECO:0000256" key="12">
    <source>
        <dbReference type="ARBA" id="ARBA00023125"/>
    </source>
</evidence>
<dbReference type="InterPro" id="IPR036443">
    <property type="entry name" value="Znf_RanBP2_sf"/>
</dbReference>
<protein>
    <recommendedName>
        <fullName evidence="17">Nuclear pore complex protein Nup153</fullName>
    </recommendedName>
    <alternativeName>
        <fullName evidence="19">153 kDa nucleoporin</fullName>
    </alternativeName>
    <alternativeName>
        <fullName evidence="18">Nucleoporin Nup153</fullName>
    </alternativeName>
</protein>
<dbReference type="Pfam" id="PF08604">
    <property type="entry name" value="Nup153"/>
    <property type="match status" value="1"/>
</dbReference>
<feature type="compositionally biased region" description="Low complexity" evidence="21">
    <location>
        <begin position="733"/>
        <end position="756"/>
    </location>
</feature>
<keyword evidence="7 20" id="KW-0863">Zinc-finger</keyword>
<name>A0A8S3YR39_9EUPU</name>
<evidence type="ECO:0000256" key="18">
    <source>
        <dbReference type="ARBA" id="ARBA00078197"/>
    </source>
</evidence>
<dbReference type="SMART" id="SM00547">
    <property type="entry name" value="ZnF_RBZ"/>
    <property type="match status" value="2"/>
</dbReference>
<sequence length="1309" mass="134385">MATEGGKIKVKRRTAPSKPYERNLTLFGKLRKSVKELLIPSWLSRPEQGSESLGTGDACLAAQSSVPAGECNSGVVSGAQLHNKAGDGHAGLVQQPSTSSGEQTRLPAALHDVRGQGEGSIPTPGEKSVYDHRAGRVANVSSITDRRVKPATNKRNTSSTPRFGDEFDEPASSRVHHVASHGSESYLDTQNQSRDVGRAHPIMTSTRVLNQSMDVSNPAAKRQRLWSPDSERQGKYFSSPVKEKPAFNSVLLGSVSDSSMLGDSLHTSVFYPGKTRFGGASAERRTSLNTSLPYQSSLPLRKQVRPHSVRNNIQATTSATAQRILETLDRMSTPLGDAKKIPVSDSPNDSVLSFTPSSYRRTSFQMGRPATRPLQLPSRAPPTSQHQVLAQAVIAQNRHTSGIVDKRHNSSVIEDHNDDDRSMSIHVSQEARTLLSRVQPPASSETGGILGHQSDVSGKMKAKRFTQHISNVGVDSDVMEVPNLRTEFTLPICNMGPISLQPMKSLTVAASSAPPADDTVPMKFIFSAPIDEKRQACSQMSSGVSDKNFKFTSPIKTSQTKTSAAGAEGESKSCQEPAVGASSGMPMWTSSSFTASVPAWGSTAPKPKMASPDIGGTSSSFKSYNKWGGFEKPDDSSAASDTPVGFSLAPAATLKTGSVMDILGGKSSIPVSTPATMMSNAAKEPGTEDLMAKFKKAAGSWECDACMLVNKPEANKCVCCDTTKPGAKPAACGSGTTTASSSSSTVPGTSPSPESSATSIRPSGSSSSMLSNKEVALPGTKPGTGVSPENSLSALFKKPAGSWECDTCLVQNTATAVRCLACDSSKPGLQAAGIVCKPSASTTSSAITVSPAGGFTFNVSTTTTTTSGSSGFKFGNTSTAALTSSSSTPTATGFVFGQVTSANKNSDSSTGSTSSTLLTGGFKFGATGPGSGGGGQTFAGGSSSFLAGKTSILTEPKAAAHTEVAAGHLPTNGVPLTADSKSNISTNATAFQPAGNPNGALQFGTALTTKDSNIKLSQQVSFNFTPVSSASSPALVAPLSQQQTEKPVSAVSGPASNLFQFGASSVPAASSSGLGMGNSLADARPVLNGGFGSGFGAPTGKDNSGAASLDSSKSLASFTFGTNQPPPTFASFGQVSAATVGSSQVSQSGKRTVDFGEADHSSAKKSFNFGTSSSDAPSNGLFTFGGSSESKTSAFAVSSTASSSTGGCVLLSSNQTGGPAPGGGFQFSNSSNQTGGPAPGGGFQFSHGSSAAPAFQGFNFSLKAPNETPKLASFEAPVLQGATSFNATPSFNFSSTSQPNSVFQFGAKP</sequence>
<feature type="non-terminal residue" evidence="23">
    <location>
        <position position="1"/>
    </location>
</feature>
<dbReference type="GO" id="GO:0005643">
    <property type="term" value="C:nuclear pore"/>
    <property type="evidence" value="ECO:0007669"/>
    <property type="project" value="UniProtKB-SubCell"/>
</dbReference>
<dbReference type="PROSITE" id="PS01358">
    <property type="entry name" value="ZF_RANBP2_1"/>
    <property type="match status" value="2"/>
</dbReference>
<evidence type="ECO:0000256" key="14">
    <source>
        <dbReference type="ARBA" id="ARBA00023136"/>
    </source>
</evidence>
<reference evidence="23" key="1">
    <citation type="submission" date="2021-04" db="EMBL/GenBank/DDBJ databases">
        <authorList>
            <consortium name="Molecular Ecology Group"/>
        </authorList>
    </citation>
    <scope>NUCLEOTIDE SEQUENCE</scope>
</reference>
<evidence type="ECO:0000256" key="8">
    <source>
        <dbReference type="ARBA" id="ARBA00022816"/>
    </source>
</evidence>
<dbReference type="Proteomes" id="UP000678393">
    <property type="component" value="Unassembled WGS sequence"/>
</dbReference>
<dbReference type="Pfam" id="PF00641">
    <property type="entry name" value="Zn_ribbon_RanBP"/>
    <property type="match status" value="2"/>
</dbReference>
<evidence type="ECO:0000313" key="23">
    <source>
        <dbReference type="EMBL" id="CAG5117741.1"/>
    </source>
</evidence>
<keyword evidence="10" id="KW-0653">Protein transport</keyword>
<keyword evidence="6" id="KW-0677">Repeat</keyword>
<organism evidence="23 24">
    <name type="scientific">Candidula unifasciata</name>
    <dbReference type="NCBI Taxonomy" id="100452"/>
    <lineage>
        <taxon>Eukaryota</taxon>
        <taxon>Metazoa</taxon>
        <taxon>Spiralia</taxon>
        <taxon>Lophotrochozoa</taxon>
        <taxon>Mollusca</taxon>
        <taxon>Gastropoda</taxon>
        <taxon>Heterobranchia</taxon>
        <taxon>Euthyneura</taxon>
        <taxon>Panpulmonata</taxon>
        <taxon>Eupulmonata</taxon>
        <taxon>Stylommatophora</taxon>
        <taxon>Helicina</taxon>
        <taxon>Helicoidea</taxon>
        <taxon>Geomitridae</taxon>
        <taxon>Candidula</taxon>
    </lineage>
</organism>
<keyword evidence="13" id="KW-0906">Nuclear pore complex</keyword>
<dbReference type="GO" id="GO:0006606">
    <property type="term" value="P:protein import into nucleus"/>
    <property type="evidence" value="ECO:0007669"/>
    <property type="project" value="TreeGrafter"/>
</dbReference>
<feature type="domain" description="RanBP2-type" evidence="22">
    <location>
        <begin position="799"/>
        <end position="828"/>
    </location>
</feature>
<comment type="similarity">
    <text evidence="16">Belongs to the NUP153 family.</text>
</comment>
<evidence type="ECO:0000256" key="5">
    <source>
        <dbReference type="ARBA" id="ARBA00022723"/>
    </source>
</evidence>
<evidence type="ECO:0000313" key="24">
    <source>
        <dbReference type="Proteomes" id="UP000678393"/>
    </source>
</evidence>
<evidence type="ECO:0000256" key="17">
    <source>
        <dbReference type="ARBA" id="ARBA00068609"/>
    </source>
</evidence>
<comment type="cofactor">
    <cofactor evidence="1">
        <name>Zn(2+)</name>
        <dbReference type="ChEBI" id="CHEBI:29105"/>
    </cofactor>
</comment>
<proteinExistence type="inferred from homology"/>
<dbReference type="PANTHER" id="PTHR23193">
    <property type="entry name" value="NUCLEAR PORE COMPLEX PROTEIN NUP"/>
    <property type="match status" value="1"/>
</dbReference>
<evidence type="ECO:0000256" key="13">
    <source>
        <dbReference type="ARBA" id="ARBA00023132"/>
    </source>
</evidence>
<keyword evidence="12" id="KW-0238">DNA-binding</keyword>
<evidence type="ECO:0000256" key="1">
    <source>
        <dbReference type="ARBA" id="ARBA00001947"/>
    </source>
</evidence>
<dbReference type="SUPFAM" id="SSF90209">
    <property type="entry name" value="Ran binding protein zinc finger-like"/>
    <property type="match status" value="2"/>
</dbReference>
<evidence type="ECO:0000256" key="9">
    <source>
        <dbReference type="ARBA" id="ARBA00022833"/>
    </source>
</evidence>
<feature type="region of interest" description="Disordered" evidence="21">
    <location>
        <begin position="216"/>
        <end position="238"/>
    </location>
</feature>
<comment type="subcellular location">
    <subcellularLocation>
        <location evidence="2">Nucleus membrane</location>
    </subcellularLocation>
    <subcellularLocation>
        <location evidence="3">Nucleus</location>
        <location evidence="3">Nuclear pore complex</location>
    </subcellularLocation>
</comment>
<dbReference type="InterPro" id="IPR001876">
    <property type="entry name" value="Znf_RanBP2"/>
</dbReference>
<evidence type="ECO:0000256" key="7">
    <source>
        <dbReference type="ARBA" id="ARBA00022771"/>
    </source>
</evidence>
<dbReference type="Gene3D" id="4.10.1060.10">
    <property type="entry name" value="Zinc finger, RanBP2-type"/>
    <property type="match status" value="2"/>
</dbReference>
<dbReference type="OrthoDB" id="79830at2759"/>
<feature type="region of interest" description="Disordered" evidence="21">
    <location>
        <begin position="82"/>
        <end position="105"/>
    </location>
</feature>
<dbReference type="PANTHER" id="PTHR23193:SF23">
    <property type="entry name" value="NUCLEAR PORE COMPLEX PROTEIN NUP153"/>
    <property type="match status" value="1"/>
</dbReference>
<evidence type="ECO:0000256" key="6">
    <source>
        <dbReference type="ARBA" id="ARBA00022737"/>
    </source>
</evidence>
<evidence type="ECO:0000259" key="22">
    <source>
        <dbReference type="PROSITE" id="PS50199"/>
    </source>
</evidence>
<keyword evidence="24" id="KW-1185">Reference proteome</keyword>
<dbReference type="GO" id="GO:0031965">
    <property type="term" value="C:nuclear membrane"/>
    <property type="evidence" value="ECO:0007669"/>
    <property type="project" value="UniProtKB-SubCell"/>
</dbReference>
<feature type="compositionally biased region" description="Polar residues" evidence="21">
    <location>
        <begin position="1226"/>
        <end position="1235"/>
    </location>
</feature>
<evidence type="ECO:0000256" key="2">
    <source>
        <dbReference type="ARBA" id="ARBA00004126"/>
    </source>
</evidence>
<dbReference type="InterPro" id="IPR026054">
    <property type="entry name" value="Nucleoporin"/>
</dbReference>
<evidence type="ECO:0000256" key="16">
    <source>
        <dbReference type="ARBA" id="ARBA00060842"/>
    </source>
</evidence>
<comment type="caution">
    <text evidence="23">The sequence shown here is derived from an EMBL/GenBank/DDBJ whole genome shotgun (WGS) entry which is preliminary data.</text>
</comment>
<feature type="compositionally biased region" description="Polar residues" evidence="21">
    <location>
        <begin position="94"/>
        <end position="103"/>
    </location>
</feature>
<evidence type="ECO:0000256" key="20">
    <source>
        <dbReference type="PROSITE-ProRule" id="PRU00322"/>
    </source>
</evidence>
<dbReference type="FunFam" id="4.10.1060.10:FF:000001">
    <property type="entry name" value="Nuclear pore complex protein Nup153"/>
    <property type="match status" value="2"/>
</dbReference>
<keyword evidence="9" id="KW-0862">Zinc</keyword>
<feature type="region of interest" description="Disordered" evidence="21">
    <location>
        <begin position="146"/>
        <end position="170"/>
    </location>
</feature>
<evidence type="ECO:0000256" key="11">
    <source>
        <dbReference type="ARBA" id="ARBA00023010"/>
    </source>
</evidence>
<feature type="compositionally biased region" description="Polar residues" evidence="21">
    <location>
        <begin position="757"/>
        <end position="771"/>
    </location>
</feature>
<dbReference type="GO" id="GO:0003677">
    <property type="term" value="F:DNA binding"/>
    <property type="evidence" value="ECO:0007669"/>
    <property type="project" value="UniProtKB-KW"/>
</dbReference>
<dbReference type="GO" id="GO:0008139">
    <property type="term" value="F:nuclear localization sequence binding"/>
    <property type="evidence" value="ECO:0007669"/>
    <property type="project" value="TreeGrafter"/>
</dbReference>
<dbReference type="GO" id="GO:0017056">
    <property type="term" value="F:structural constituent of nuclear pore"/>
    <property type="evidence" value="ECO:0007669"/>
    <property type="project" value="TreeGrafter"/>
</dbReference>
<feature type="region of interest" description="Disordered" evidence="21">
    <location>
        <begin position="555"/>
        <end position="581"/>
    </location>
</feature>
<keyword evidence="8" id="KW-0509">mRNA transport</keyword>
<keyword evidence="11" id="KW-0811">Translocation</keyword>
<feature type="region of interest" description="Disordered" evidence="21">
    <location>
        <begin position="728"/>
        <end position="790"/>
    </location>
</feature>
<evidence type="ECO:0000256" key="10">
    <source>
        <dbReference type="ARBA" id="ARBA00022927"/>
    </source>
</evidence>
<dbReference type="GO" id="GO:0006405">
    <property type="term" value="P:RNA export from nucleus"/>
    <property type="evidence" value="ECO:0007669"/>
    <property type="project" value="TreeGrafter"/>
</dbReference>
<dbReference type="InterPro" id="IPR013913">
    <property type="entry name" value="Nup153_N"/>
</dbReference>
<evidence type="ECO:0000256" key="21">
    <source>
        <dbReference type="SAM" id="MobiDB-lite"/>
    </source>
</evidence>